<name>A0A401ISX8_9LACO</name>
<accession>A0A401ISX8</accession>
<dbReference type="RefSeq" id="WP_268226921.1">
    <property type="nucleotide sequence ID" value="NZ_BFFP01000015.1"/>
</dbReference>
<keyword evidence="2" id="KW-1185">Reference proteome</keyword>
<dbReference type="EMBL" id="BFFP01000015">
    <property type="protein sequence ID" value="GBG94653.1"/>
    <property type="molecule type" value="Genomic_DNA"/>
</dbReference>
<gene>
    <name evidence="1" type="ORF">LFYK43_11120</name>
</gene>
<evidence type="ECO:0000313" key="1">
    <source>
        <dbReference type="EMBL" id="GBG94653.1"/>
    </source>
</evidence>
<sequence>MDVDAQEVINDLANKIGTLEAKNSILAAQIKAYQKQEKESEE</sequence>
<reference evidence="1 2" key="1">
    <citation type="journal article" date="2019" name="Int. J. Syst. Evol. Microbiol.">
        <title>Lactobacillus salitolerans sp. nov., a novel lactic acid bacterium isolated from spent mushroom substrates.</title>
        <authorList>
            <person name="Tohno M."/>
            <person name="Tanizawa Y."/>
            <person name="Kojima Y."/>
            <person name="Sakamoto M."/>
            <person name="Nakamura Y."/>
            <person name="Ohkuma M."/>
            <person name="Kobayashi H."/>
        </authorList>
    </citation>
    <scope>NUCLEOTIDE SEQUENCE [LARGE SCALE GENOMIC DNA]</scope>
    <source>
        <strain evidence="1 2">YK43</strain>
    </source>
</reference>
<evidence type="ECO:0000313" key="2">
    <source>
        <dbReference type="Proteomes" id="UP000286848"/>
    </source>
</evidence>
<dbReference type="Proteomes" id="UP000286848">
    <property type="component" value="Unassembled WGS sequence"/>
</dbReference>
<comment type="caution">
    <text evidence="1">The sequence shown here is derived from an EMBL/GenBank/DDBJ whole genome shotgun (WGS) entry which is preliminary data.</text>
</comment>
<protein>
    <submittedName>
        <fullName evidence="1">Uncharacterized protein</fullName>
    </submittedName>
</protein>
<dbReference type="AlphaFoldDB" id="A0A401ISX8"/>
<proteinExistence type="predicted"/>
<organism evidence="1 2">
    <name type="scientific">Ligilactobacillus salitolerans</name>
    <dbReference type="NCBI Taxonomy" id="1808352"/>
    <lineage>
        <taxon>Bacteria</taxon>
        <taxon>Bacillati</taxon>
        <taxon>Bacillota</taxon>
        <taxon>Bacilli</taxon>
        <taxon>Lactobacillales</taxon>
        <taxon>Lactobacillaceae</taxon>
        <taxon>Ligilactobacillus</taxon>
    </lineage>
</organism>